<dbReference type="EMBL" id="CP159510">
    <property type="protein sequence ID" value="XCJ18170.1"/>
    <property type="molecule type" value="Genomic_DNA"/>
</dbReference>
<dbReference type="RefSeq" id="WP_353949245.1">
    <property type="nucleotide sequence ID" value="NZ_CP159510.1"/>
</dbReference>
<proteinExistence type="predicted"/>
<gene>
    <name evidence="1" type="ORF">ABNN70_06940</name>
</gene>
<protein>
    <submittedName>
        <fullName evidence="1">Uncharacterized protein</fullName>
    </submittedName>
</protein>
<evidence type="ECO:0000313" key="1">
    <source>
        <dbReference type="EMBL" id="XCJ18170.1"/>
    </source>
</evidence>
<sequence>MGNTIEVKFISVDNANKLIPQIRKYSGESISKVKKQIENQLPVLTWDYLKTPEKLQDLLDTIKSFEKI</sequence>
<organism evidence="1">
    <name type="scientific">Sporolactobacillus sp. Y61</name>
    <dbReference type="NCBI Taxonomy" id="3160863"/>
    <lineage>
        <taxon>Bacteria</taxon>
        <taxon>Bacillati</taxon>
        <taxon>Bacillota</taxon>
        <taxon>Bacilli</taxon>
        <taxon>Bacillales</taxon>
        <taxon>Sporolactobacillaceae</taxon>
        <taxon>Sporolactobacillus</taxon>
    </lineage>
</organism>
<name>A0AAU8IIU2_9BACL</name>
<accession>A0AAU8IIU2</accession>
<dbReference type="AlphaFoldDB" id="A0AAU8IIU2"/>
<reference evidence="1" key="1">
    <citation type="submission" date="2024-06" db="EMBL/GenBank/DDBJ databases">
        <authorList>
            <person name="Fan A."/>
            <person name="Zhang F.Y."/>
            <person name="Zhang L."/>
        </authorList>
    </citation>
    <scope>NUCLEOTIDE SEQUENCE</scope>
    <source>
        <strain evidence="1">Y61</strain>
    </source>
</reference>